<proteinExistence type="predicted"/>
<sequence>MMTLDEHAARSRLRDVAPGFKLLCALPPIAMVLWADSVLFSLLVFALMSASLMLKGGVRPADYLRWLLLPAGFLVIGTAAVAVDASASQGAFIVSAPVGGAYIGITSAGVAMAAHLCFRALASVSCLYFIAFTTPVADLGRSMASVGLPPLLVEMTLLVYRFVFLLFGTASEMATAQRSRLGYTGAASSYRALSALASNLFVFSARRAEELYVAMECRGYDGSIRVLTPSSGARQPSLAGLALLEVALLSAAIATHFGRLF</sequence>
<organism evidence="7 8">
    <name type="scientific">Chlorobaculum limnaeum</name>
    <dbReference type="NCBI Taxonomy" id="274537"/>
    <lineage>
        <taxon>Bacteria</taxon>
        <taxon>Pseudomonadati</taxon>
        <taxon>Chlorobiota</taxon>
        <taxon>Chlorobiia</taxon>
        <taxon>Chlorobiales</taxon>
        <taxon>Chlorobiaceae</taxon>
        <taxon>Chlorobaculum</taxon>
    </lineage>
</organism>
<evidence type="ECO:0000256" key="4">
    <source>
        <dbReference type="ARBA" id="ARBA00022989"/>
    </source>
</evidence>
<evidence type="ECO:0000256" key="3">
    <source>
        <dbReference type="ARBA" id="ARBA00022692"/>
    </source>
</evidence>
<dbReference type="NCBIfam" id="TIGR02454">
    <property type="entry name" value="ECF_T_CbiQ"/>
    <property type="match status" value="1"/>
</dbReference>
<reference evidence="7" key="1">
    <citation type="submission" date="2016-09" db="EMBL/GenBank/DDBJ databases">
        <title>Genome sequence of Chlorobaculum limnaeum.</title>
        <authorList>
            <person name="Liu Z."/>
            <person name="Tank M."/>
            <person name="Bryant D.A."/>
        </authorList>
    </citation>
    <scope>NUCLEOTIDE SEQUENCE [LARGE SCALE GENOMIC DNA]</scope>
    <source>
        <strain evidence="7">DSM 1677</strain>
    </source>
</reference>
<dbReference type="Pfam" id="PF02361">
    <property type="entry name" value="CbiQ"/>
    <property type="match status" value="1"/>
</dbReference>
<dbReference type="InterPro" id="IPR052770">
    <property type="entry name" value="Cobalt_transport_CbiQ"/>
</dbReference>
<dbReference type="OrthoDB" id="9815246at2"/>
<gene>
    <name evidence="7" type="ORF">BIU88_09275</name>
</gene>
<evidence type="ECO:0000256" key="2">
    <source>
        <dbReference type="ARBA" id="ARBA00022475"/>
    </source>
</evidence>
<keyword evidence="2" id="KW-1003">Cell membrane</keyword>
<accession>A0A1D8CZF7</accession>
<keyword evidence="8" id="KW-1185">Reference proteome</keyword>
<evidence type="ECO:0000256" key="5">
    <source>
        <dbReference type="ARBA" id="ARBA00023136"/>
    </source>
</evidence>
<dbReference type="AlphaFoldDB" id="A0A1D8CZF7"/>
<keyword evidence="5 6" id="KW-0472">Membrane</keyword>
<dbReference type="Proteomes" id="UP000095185">
    <property type="component" value="Chromosome"/>
</dbReference>
<dbReference type="PANTHER" id="PTHR43723:SF1">
    <property type="entry name" value="COBALT TRANSPORT PROTEIN CBIQ"/>
    <property type="match status" value="1"/>
</dbReference>
<dbReference type="KEGG" id="clz:BIU88_09275"/>
<dbReference type="PANTHER" id="PTHR43723">
    <property type="entry name" value="COBALT TRANSPORT PROTEIN CBIQ"/>
    <property type="match status" value="1"/>
</dbReference>
<dbReference type="GO" id="GO:0006824">
    <property type="term" value="P:cobalt ion transport"/>
    <property type="evidence" value="ECO:0007669"/>
    <property type="project" value="InterPro"/>
</dbReference>
<evidence type="ECO:0000256" key="1">
    <source>
        <dbReference type="ARBA" id="ARBA00004651"/>
    </source>
</evidence>
<dbReference type="STRING" id="274537.BIU88_09275"/>
<dbReference type="InterPro" id="IPR003339">
    <property type="entry name" value="ABC/ECF_trnsptr_transmembrane"/>
</dbReference>
<feature type="transmembrane region" description="Helical" evidence="6">
    <location>
        <begin position="120"/>
        <end position="139"/>
    </location>
</feature>
<name>A0A1D8CZF7_CHLLM</name>
<dbReference type="InterPro" id="IPR012809">
    <property type="entry name" value="ECF_CbiQ"/>
</dbReference>
<comment type="subcellular location">
    <subcellularLocation>
        <location evidence="1">Cell membrane</location>
        <topology evidence="1">Multi-pass membrane protein</topology>
    </subcellularLocation>
</comment>
<feature type="transmembrane region" description="Helical" evidence="6">
    <location>
        <begin position="66"/>
        <end position="85"/>
    </location>
</feature>
<evidence type="ECO:0000313" key="8">
    <source>
        <dbReference type="Proteomes" id="UP000095185"/>
    </source>
</evidence>
<feature type="transmembrane region" description="Helical" evidence="6">
    <location>
        <begin position="151"/>
        <end position="170"/>
    </location>
</feature>
<protein>
    <submittedName>
        <fullName evidence="7">Cobalt ECF transporter T component CbiQ</fullName>
    </submittedName>
</protein>
<dbReference type="GO" id="GO:0043190">
    <property type="term" value="C:ATP-binding cassette (ABC) transporter complex"/>
    <property type="evidence" value="ECO:0007669"/>
    <property type="project" value="InterPro"/>
</dbReference>
<keyword evidence="3 6" id="KW-0812">Transmembrane</keyword>
<feature type="transmembrane region" description="Helical" evidence="6">
    <location>
        <begin position="29"/>
        <end position="54"/>
    </location>
</feature>
<evidence type="ECO:0000313" key="7">
    <source>
        <dbReference type="EMBL" id="AOS84302.1"/>
    </source>
</evidence>
<dbReference type="CDD" id="cd16914">
    <property type="entry name" value="EcfT"/>
    <property type="match status" value="1"/>
</dbReference>
<keyword evidence="4 6" id="KW-1133">Transmembrane helix</keyword>
<evidence type="ECO:0000256" key="6">
    <source>
        <dbReference type="SAM" id="Phobius"/>
    </source>
</evidence>
<feature type="transmembrane region" description="Helical" evidence="6">
    <location>
        <begin position="91"/>
        <end position="113"/>
    </location>
</feature>
<dbReference type="EMBL" id="CP017305">
    <property type="protein sequence ID" value="AOS84302.1"/>
    <property type="molecule type" value="Genomic_DNA"/>
</dbReference>